<comment type="subcellular location">
    <subcellularLocation>
        <location evidence="1">Membrane</location>
        <topology evidence="1">Multi-pass membrane protein</topology>
    </subcellularLocation>
</comment>
<evidence type="ECO:0000256" key="9">
    <source>
        <dbReference type="RuleBase" id="RU000688"/>
    </source>
</evidence>
<dbReference type="PRINTS" id="PR01012">
    <property type="entry name" value="NRPEPTIDEYR"/>
</dbReference>
<dbReference type="Gene3D" id="1.20.1070.10">
    <property type="entry name" value="Rhodopsin 7-helix transmembrane proteins"/>
    <property type="match status" value="1"/>
</dbReference>
<feature type="compositionally biased region" description="Basic and acidic residues" evidence="10">
    <location>
        <begin position="454"/>
        <end position="466"/>
    </location>
</feature>
<evidence type="ECO:0000256" key="6">
    <source>
        <dbReference type="ARBA" id="ARBA00023136"/>
    </source>
</evidence>
<dbReference type="PROSITE" id="PS50262">
    <property type="entry name" value="G_PROTEIN_RECEP_F1_2"/>
    <property type="match status" value="1"/>
</dbReference>
<evidence type="ECO:0000313" key="14">
    <source>
        <dbReference type="Proteomes" id="UP001432322"/>
    </source>
</evidence>
<dbReference type="SMART" id="SM01381">
    <property type="entry name" value="7TM_GPCR_Srsx"/>
    <property type="match status" value="1"/>
</dbReference>
<dbReference type="AlphaFoldDB" id="A0AAV5X1G6"/>
<keyword evidence="8 9" id="KW-0807">Transducer</keyword>
<feature type="transmembrane region" description="Helical" evidence="11">
    <location>
        <begin position="97"/>
        <end position="117"/>
    </location>
</feature>
<keyword evidence="3 9" id="KW-0812">Transmembrane</keyword>
<feature type="compositionally biased region" description="Basic and acidic residues" evidence="10">
    <location>
        <begin position="431"/>
        <end position="445"/>
    </location>
</feature>
<evidence type="ECO:0000256" key="3">
    <source>
        <dbReference type="ARBA" id="ARBA00022692"/>
    </source>
</evidence>
<dbReference type="SUPFAM" id="SSF81321">
    <property type="entry name" value="Family A G protein-coupled receptor-like"/>
    <property type="match status" value="1"/>
</dbReference>
<evidence type="ECO:0000256" key="2">
    <source>
        <dbReference type="ARBA" id="ARBA00010663"/>
    </source>
</evidence>
<dbReference type="GO" id="GO:0005886">
    <property type="term" value="C:plasma membrane"/>
    <property type="evidence" value="ECO:0007669"/>
    <property type="project" value="TreeGrafter"/>
</dbReference>
<accession>A0AAV5X1G6</accession>
<dbReference type="PANTHER" id="PTHR24235">
    <property type="entry name" value="NEUROPEPTIDE Y RECEPTOR"/>
    <property type="match status" value="1"/>
</dbReference>
<evidence type="ECO:0000313" key="13">
    <source>
        <dbReference type="EMBL" id="GMT35922.1"/>
    </source>
</evidence>
<feature type="region of interest" description="Disordered" evidence="10">
    <location>
        <begin position="404"/>
        <end position="508"/>
    </location>
</feature>
<comment type="similarity">
    <text evidence="2 9">Belongs to the G-protein coupled receptor 1 family.</text>
</comment>
<evidence type="ECO:0000256" key="1">
    <source>
        <dbReference type="ARBA" id="ARBA00004141"/>
    </source>
</evidence>
<feature type="transmembrane region" description="Helical" evidence="11">
    <location>
        <begin position="221"/>
        <end position="246"/>
    </location>
</feature>
<keyword evidence="4 11" id="KW-1133">Transmembrane helix</keyword>
<dbReference type="EMBL" id="BTSY01000007">
    <property type="protein sequence ID" value="GMT35922.1"/>
    <property type="molecule type" value="Genomic_DNA"/>
</dbReference>
<dbReference type="GO" id="GO:0004983">
    <property type="term" value="F:neuropeptide Y receptor activity"/>
    <property type="evidence" value="ECO:0007669"/>
    <property type="project" value="InterPro"/>
</dbReference>
<evidence type="ECO:0000256" key="4">
    <source>
        <dbReference type="ARBA" id="ARBA00022989"/>
    </source>
</evidence>
<feature type="transmembrane region" description="Helical" evidence="11">
    <location>
        <begin position="173"/>
        <end position="194"/>
    </location>
</feature>
<evidence type="ECO:0000256" key="10">
    <source>
        <dbReference type="SAM" id="MobiDB-lite"/>
    </source>
</evidence>
<evidence type="ECO:0000256" key="8">
    <source>
        <dbReference type="ARBA" id="ARBA00023224"/>
    </source>
</evidence>
<dbReference type="PANTHER" id="PTHR24235:SF27">
    <property type="entry name" value="NEUROPEPTIDE RECEPTOR NPR-1"/>
    <property type="match status" value="1"/>
</dbReference>
<dbReference type="CDD" id="cd15203">
    <property type="entry name" value="7tmA_NPYR-like"/>
    <property type="match status" value="1"/>
</dbReference>
<name>A0AAV5X1G6_9BILA</name>
<dbReference type="Pfam" id="PF00001">
    <property type="entry name" value="7tm_1"/>
    <property type="match status" value="1"/>
</dbReference>
<dbReference type="GO" id="GO:0043005">
    <property type="term" value="C:neuron projection"/>
    <property type="evidence" value="ECO:0007669"/>
    <property type="project" value="TreeGrafter"/>
</dbReference>
<comment type="caution">
    <text evidence="13">The sequence shown here is derived from an EMBL/GenBank/DDBJ whole genome shotgun (WGS) entry which is preliminary data.</text>
</comment>
<feature type="non-terminal residue" evidence="13">
    <location>
        <position position="1"/>
    </location>
</feature>
<feature type="transmembrane region" description="Helical" evidence="11">
    <location>
        <begin position="312"/>
        <end position="330"/>
    </location>
</feature>
<feature type="transmembrane region" description="Helical" evidence="11">
    <location>
        <begin position="59"/>
        <end position="85"/>
    </location>
</feature>
<protein>
    <recommendedName>
        <fullName evidence="12">G-protein coupled receptors family 1 profile domain-containing protein</fullName>
    </recommendedName>
</protein>
<organism evidence="13 14">
    <name type="scientific">Pristionchus fissidentatus</name>
    <dbReference type="NCBI Taxonomy" id="1538716"/>
    <lineage>
        <taxon>Eukaryota</taxon>
        <taxon>Metazoa</taxon>
        <taxon>Ecdysozoa</taxon>
        <taxon>Nematoda</taxon>
        <taxon>Chromadorea</taxon>
        <taxon>Rhabditida</taxon>
        <taxon>Rhabditina</taxon>
        <taxon>Diplogasteromorpha</taxon>
        <taxon>Diplogasteroidea</taxon>
        <taxon>Neodiplogasteridae</taxon>
        <taxon>Pristionchus</taxon>
    </lineage>
</organism>
<dbReference type="PRINTS" id="PR00237">
    <property type="entry name" value="GPCRRHODOPSN"/>
</dbReference>
<feature type="domain" description="G-protein coupled receptors family 1 profile" evidence="12">
    <location>
        <begin position="76"/>
        <end position="378"/>
    </location>
</feature>
<keyword evidence="5 9" id="KW-0297">G-protein coupled receptor</keyword>
<keyword evidence="14" id="KW-1185">Reference proteome</keyword>
<evidence type="ECO:0000256" key="7">
    <source>
        <dbReference type="ARBA" id="ARBA00023170"/>
    </source>
</evidence>
<dbReference type="Proteomes" id="UP001432322">
    <property type="component" value="Unassembled WGS sequence"/>
</dbReference>
<dbReference type="PROSITE" id="PS00237">
    <property type="entry name" value="G_PROTEIN_RECEP_F1_1"/>
    <property type="match status" value="1"/>
</dbReference>
<dbReference type="InterPro" id="IPR000611">
    <property type="entry name" value="NPY_rcpt"/>
</dbReference>
<gene>
    <name evidence="13" type="ORF">PFISCL1PPCAC_27219</name>
</gene>
<feature type="compositionally biased region" description="Polar residues" evidence="10">
    <location>
        <begin position="416"/>
        <end position="430"/>
    </location>
</feature>
<proteinExistence type="inferred from homology"/>
<evidence type="ECO:0000259" key="12">
    <source>
        <dbReference type="PROSITE" id="PS50262"/>
    </source>
</evidence>
<dbReference type="InterPro" id="IPR000276">
    <property type="entry name" value="GPCR_Rhodpsn"/>
</dbReference>
<feature type="transmembrane region" description="Helical" evidence="11">
    <location>
        <begin position="137"/>
        <end position="161"/>
    </location>
</feature>
<dbReference type="GO" id="GO:0042923">
    <property type="term" value="F:neuropeptide binding"/>
    <property type="evidence" value="ECO:0007669"/>
    <property type="project" value="TreeGrafter"/>
</dbReference>
<evidence type="ECO:0000256" key="5">
    <source>
        <dbReference type="ARBA" id="ARBA00023040"/>
    </source>
</evidence>
<reference evidence="13" key="1">
    <citation type="submission" date="2023-10" db="EMBL/GenBank/DDBJ databases">
        <title>Genome assembly of Pristionchus species.</title>
        <authorList>
            <person name="Yoshida K."/>
            <person name="Sommer R.J."/>
        </authorList>
    </citation>
    <scope>NUCLEOTIDE SEQUENCE</scope>
    <source>
        <strain evidence="13">RS5133</strain>
    </source>
</reference>
<sequence length="508" mass="57164">LSLSLFLHCSLGMNETMVIDYEVPPSNLVDSSLASTQSTQQCEVFYEYYPDPSSSPYTIVPFAIFYSTIFVLGLAGNVAIIYVTLKHRTLQTVQNMFILNLAASDIIVCLLSLPITPVTNIYKNWFFGSVLCRLIPWVQGVSIFICTFSLGAIAVDRYILVVHPHTPPLSKQGALYVTVILWSLSIIVTIPYAVYMYVETYEGICGCFCTEKWPNPLSRRVYTMVVMIGQFVLPFIVMAFCYATIFSRLRNRAKVKLRKMDACTHALESAHPSQSPLPKKNGGEKATDLRAQLIDQKTRGGRHRILAQTRRTTMILASMVVMFGLTWLPHNVVSIIIEYDDSRTFFTISAGEHDLSYLINLFTHSIAMTNNISNPVLYAWLNPTFRQLVIETCLGRKPRRNVAVEQKSMRPLTAKSECTTRLTSRAQSPVNERKEMTDAGEDIVRPSRITLSHHSSEPKVNGRHEEPEQEQLVVSDRSSPAESIPSDPEPSEKPASNLIYLEETDAFV</sequence>
<keyword evidence="7 9" id="KW-0675">Receptor</keyword>
<dbReference type="InterPro" id="IPR017452">
    <property type="entry name" value="GPCR_Rhodpsn_7TM"/>
</dbReference>
<keyword evidence="6 11" id="KW-0472">Membrane</keyword>
<evidence type="ECO:0000256" key="11">
    <source>
        <dbReference type="SAM" id="Phobius"/>
    </source>
</evidence>